<dbReference type="AlphaFoldDB" id="A0A081CW73"/>
<protein>
    <submittedName>
        <fullName evidence="13">Putative chloride channel</fullName>
    </submittedName>
</protein>
<dbReference type="InterPro" id="IPR046342">
    <property type="entry name" value="CBS_dom_sf"/>
</dbReference>
<evidence type="ECO:0000256" key="7">
    <source>
        <dbReference type="ARBA" id="ARBA00023173"/>
    </source>
</evidence>
<dbReference type="CDD" id="cd00400">
    <property type="entry name" value="Voltage_gated_ClC"/>
    <property type="match status" value="1"/>
</dbReference>
<keyword evidence="9" id="KW-0407">Ion channel</keyword>
<dbReference type="GO" id="GO:0034707">
    <property type="term" value="C:chloride channel complex"/>
    <property type="evidence" value="ECO:0007669"/>
    <property type="project" value="UniProtKB-KW"/>
</dbReference>
<evidence type="ECO:0000256" key="9">
    <source>
        <dbReference type="ARBA" id="ARBA00023303"/>
    </source>
</evidence>
<dbReference type="OrthoDB" id="9814803at2"/>
<accession>A0A081CW73</accession>
<dbReference type="Gene3D" id="1.10.3080.10">
    <property type="entry name" value="Clc chloride channel"/>
    <property type="match status" value="1"/>
</dbReference>
<keyword evidence="4 11" id="KW-1133">Transmembrane helix</keyword>
<dbReference type="EMBL" id="BBJU01000014">
    <property type="protein sequence ID" value="GAK70919.1"/>
    <property type="molecule type" value="Genomic_DNA"/>
</dbReference>
<feature type="transmembrane region" description="Helical" evidence="11">
    <location>
        <begin position="32"/>
        <end position="56"/>
    </location>
</feature>
<organism evidence="13 14">
    <name type="scientific">Agrobacterium rubi TR3 = NBRC 13261</name>
    <dbReference type="NCBI Taxonomy" id="1368415"/>
    <lineage>
        <taxon>Bacteria</taxon>
        <taxon>Pseudomonadati</taxon>
        <taxon>Pseudomonadota</taxon>
        <taxon>Alphaproteobacteria</taxon>
        <taxon>Hyphomicrobiales</taxon>
        <taxon>Rhizobiaceae</taxon>
        <taxon>Rhizobium/Agrobacterium group</taxon>
        <taxon>Agrobacterium</taxon>
    </lineage>
</organism>
<dbReference type="InterPro" id="IPR050368">
    <property type="entry name" value="ClC-type_chloride_channel"/>
</dbReference>
<feature type="transmembrane region" description="Helical" evidence="11">
    <location>
        <begin position="245"/>
        <end position="269"/>
    </location>
</feature>
<feature type="transmembrane region" description="Helical" evidence="11">
    <location>
        <begin position="202"/>
        <end position="225"/>
    </location>
</feature>
<dbReference type="InterPro" id="IPR000644">
    <property type="entry name" value="CBS_dom"/>
</dbReference>
<feature type="transmembrane region" description="Helical" evidence="11">
    <location>
        <begin position="345"/>
        <end position="368"/>
    </location>
</feature>
<evidence type="ECO:0000256" key="5">
    <source>
        <dbReference type="ARBA" id="ARBA00023065"/>
    </source>
</evidence>
<feature type="transmembrane region" description="Helical" evidence="11">
    <location>
        <begin position="319"/>
        <end position="339"/>
    </location>
</feature>
<evidence type="ECO:0000256" key="1">
    <source>
        <dbReference type="ARBA" id="ARBA00004141"/>
    </source>
</evidence>
<keyword evidence="10" id="KW-0129">CBS domain</keyword>
<evidence type="ECO:0000313" key="13">
    <source>
        <dbReference type="EMBL" id="GAK70919.1"/>
    </source>
</evidence>
<keyword evidence="8" id="KW-0868">Chloride</keyword>
<evidence type="ECO:0000256" key="10">
    <source>
        <dbReference type="PROSITE-ProRule" id="PRU00703"/>
    </source>
</evidence>
<dbReference type="InterPro" id="IPR001807">
    <property type="entry name" value="ClC"/>
</dbReference>
<keyword evidence="6 11" id="KW-0472">Membrane</keyword>
<dbReference type="PANTHER" id="PTHR43427">
    <property type="entry name" value="CHLORIDE CHANNEL PROTEIN CLC-E"/>
    <property type="match status" value="1"/>
</dbReference>
<dbReference type="Pfam" id="PF00654">
    <property type="entry name" value="Voltage_CLC"/>
    <property type="match status" value="1"/>
</dbReference>
<evidence type="ECO:0000256" key="6">
    <source>
        <dbReference type="ARBA" id="ARBA00023136"/>
    </source>
</evidence>
<gene>
    <name evidence="13" type="ORF">RRU01S_14_01420</name>
</gene>
<evidence type="ECO:0000256" key="8">
    <source>
        <dbReference type="ARBA" id="ARBA00023214"/>
    </source>
</evidence>
<evidence type="ECO:0000313" key="14">
    <source>
        <dbReference type="Proteomes" id="UP000028701"/>
    </source>
</evidence>
<evidence type="ECO:0000256" key="11">
    <source>
        <dbReference type="SAM" id="Phobius"/>
    </source>
</evidence>
<dbReference type="PROSITE" id="PS51371">
    <property type="entry name" value="CBS"/>
    <property type="match status" value="1"/>
</dbReference>
<dbReference type="InterPro" id="IPR014743">
    <property type="entry name" value="Cl-channel_core"/>
</dbReference>
<feature type="transmembrane region" description="Helical" evidence="11">
    <location>
        <begin position="407"/>
        <end position="428"/>
    </location>
</feature>
<feature type="transmembrane region" description="Helical" evidence="11">
    <location>
        <begin position="281"/>
        <end position="298"/>
    </location>
</feature>
<dbReference type="GO" id="GO:0005254">
    <property type="term" value="F:chloride channel activity"/>
    <property type="evidence" value="ECO:0007669"/>
    <property type="project" value="UniProtKB-KW"/>
</dbReference>
<evidence type="ECO:0000256" key="3">
    <source>
        <dbReference type="ARBA" id="ARBA00022692"/>
    </source>
</evidence>
<comment type="subcellular location">
    <subcellularLocation>
        <location evidence="1">Membrane</location>
        <topology evidence="1">Multi-pass membrane protein</topology>
    </subcellularLocation>
</comment>
<dbReference type="RefSeq" id="WP_045230474.1">
    <property type="nucleotide sequence ID" value="NZ_BBJU01000014.1"/>
</dbReference>
<evidence type="ECO:0000256" key="4">
    <source>
        <dbReference type="ARBA" id="ARBA00022989"/>
    </source>
</evidence>
<dbReference type="SUPFAM" id="SSF54631">
    <property type="entry name" value="CBS-domain pair"/>
    <property type="match status" value="1"/>
</dbReference>
<evidence type="ECO:0000259" key="12">
    <source>
        <dbReference type="PROSITE" id="PS51371"/>
    </source>
</evidence>
<dbReference type="SUPFAM" id="SSF81340">
    <property type="entry name" value="Clc chloride channel"/>
    <property type="match status" value="1"/>
</dbReference>
<feature type="transmembrane region" description="Helical" evidence="11">
    <location>
        <begin position="375"/>
        <end position="401"/>
    </location>
</feature>
<comment type="caution">
    <text evidence="13">The sequence shown here is derived from an EMBL/GenBank/DDBJ whole genome shotgun (WGS) entry which is preliminary data.</text>
</comment>
<evidence type="ECO:0000256" key="2">
    <source>
        <dbReference type="ARBA" id="ARBA00022448"/>
    </source>
</evidence>
<name>A0A081CW73_9HYPH</name>
<keyword evidence="5" id="KW-0406">Ion transport</keyword>
<dbReference type="eggNOG" id="COG0038">
    <property type="taxonomic scope" value="Bacteria"/>
</dbReference>
<reference evidence="13 14" key="1">
    <citation type="submission" date="2014-08" db="EMBL/GenBank/DDBJ databases">
        <title>Whole genome shotgun sequence of Rhizobium rubi NBRC 13261.</title>
        <authorList>
            <person name="Katano-Makiyama Y."/>
            <person name="Hosoyama A."/>
            <person name="Hashimoto M."/>
            <person name="Hosoyama Y."/>
            <person name="Noguchi M."/>
            <person name="Tsuchikane K."/>
            <person name="Uohara A."/>
            <person name="Ohji S."/>
            <person name="Ichikawa N."/>
            <person name="Kimura A."/>
            <person name="Yamazoe A."/>
            <person name="Fujita N."/>
        </authorList>
    </citation>
    <scope>NUCLEOTIDE SEQUENCE [LARGE SCALE GENOMIC DNA]</scope>
    <source>
        <strain evidence="13 14">NBRC 13261</strain>
    </source>
</reference>
<feature type="domain" description="CBS" evidence="12">
    <location>
        <begin position="525"/>
        <end position="584"/>
    </location>
</feature>
<proteinExistence type="predicted"/>
<dbReference type="PRINTS" id="PR00762">
    <property type="entry name" value="CLCHANNEL"/>
</dbReference>
<keyword evidence="2" id="KW-0813">Transport</keyword>
<feature type="transmembrane region" description="Helical" evidence="11">
    <location>
        <begin position="76"/>
        <end position="97"/>
    </location>
</feature>
<keyword evidence="3 11" id="KW-0812">Transmembrane</keyword>
<dbReference type="Proteomes" id="UP000028701">
    <property type="component" value="Unassembled WGS sequence"/>
</dbReference>
<dbReference type="Gene3D" id="3.10.580.10">
    <property type="entry name" value="CBS-domain"/>
    <property type="match status" value="1"/>
</dbReference>
<dbReference type="PANTHER" id="PTHR43427:SF6">
    <property type="entry name" value="CHLORIDE CHANNEL PROTEIN CLC-E"/>
    <property type="match status" value="1"/>
</dbReference>
<sequence>MSTKPFSAPSLASFFDNLRSTRLRAVFRRGELALVVLAIFVGAAAGLFVVLIGAVATQMHVLIFGVERLSSSDLSSWIVLAGPLMGGILLGAVILVISKTRKKPMIDPIEANALHGGRLSLTDSLIVCVQNIISNGFGASVGLEAGYTQVASGIASKLGINLKMRRGDMRILVGCGAAGAIAAAFNAPLTGAFYAIELIIGSYTIVTLAPLIVSALVATIIAGLLSQHGLSIDIFGFSEVTPPDYVPAIFLGAVCAGIGIVLMQTVSFIEETARKSKVPLWLRPAIGGIAVGALALISPQVLSSGHGALHLNLDANMTLAGLIGIFLLKAAASAISIGSSFRGGLFFASLFMGSLIGKIFAICAPYIGYGDTQPIVYAVIGMSAFAAAIIGGPLTMTFLALELTGDFQITVLVLAAVITTSLVVRTTFGYSFATWRFHLRGESIRSAHDIGWIRDLTVGKIMRADVRTAKVSMGLPAFKETFPLGSTQRVIMIHDDGRYAGIVLVAEIYADPMERDAEKISLETYLRYKTDVLLPTMNARQAAALFDTTQSEALAVVNDKIENRPIGLLTESHTLRRYSEELDIRRREASGEI</sequence>
<keyword evidence="7" id="KW-0869">Chloride channel</keyword>